<keyword evidence="1" id="KW-0812">Transmembrane</keyword>
<protein>
    <recommendedName>
        <fullName evidence="4">DUF3995 domain-containing protein</fullName>
    </recommendedName>
</protein>
<dbReference type="RefSeq" id="WP_185023665.1">
    <property type="nucleotide sequence ID" value="NZ_JACHMQ010000001.1"/>
</dbReference>
<gene>
    <name evidence="2" type="ORF">BKA00_000848</name>
</gene>
<proteinExistence type="predicted"/>
<feature type="transmembrane region" description="Helical" evidence="1">
    <location>
        <begin position="21"/>
        <end position="51"/>
    </location>
</feature>
<comment type="caution">
    <text evidence="2">The sequence shown here is derived from an EMBL/GenBank/DDBJ whole genome shotgun (WGS) entry which is preliminary data.</text>
</comment>
<name>A0A7X0KXA3_9ACTN</name>
<organism evidence="2 3">
    <name type="scientific">Actinomadura coerulea</name>
    <dbReference type="NCBI Taxonomy" id="46159"/>
    <lineage>
        <taxon>Bacteria</taxon>
        <taxon>Bacillati</taxon>
        <taxon>Actinomycetota</taxon>
        <taxon>Actinomycetes</taxon>
        <taxon>Streptosporangiales</taxon>
        <taxon>Thermomonosporaceae</taxon>
        <taxon>Actinomadura</taxon>
    </lineage>
</organism>
<feature type="transmembrane region" description="Helical" evidence="1">
    <location>
        <begin position="157"/>
        <end position="183"/>
    </location>
</feature>
<dbReference type="AlphaFoldDB" id="A0A7X0KXA3"/>
<feature type="transmembrane region" description="Helical" evidence="1">
    <location>
        <begin position="114"/>
        <end position="137"/>
    </location>
</feature>
<evidence type="ECO:0000313" key="2">
    <source>
        <dbReference type="EMBL" id="MBB6393934.1"/>
    </source>
</evidence>
<keyword evidence="1" id="KW-1133">Transmembrane helix</keyword>
<keyword evidence="3" id="KW-1185">Reference proteome</keyword>
<reference evidence="2 3" key="1">
    <citation type="submission" date="2020-08" db="EMBL/GenBank/DDBJ databases">
        <title>Sequencing the genomes of 1000 actinobacteria strains.</title>
        <authorList>
            <person name="Klenk H.-P."/>
        </authorList>
    </citation>
    <scope>NUCLEOTIDE SEQUENCE [LARGE SCALE GENOMIC DNA]</scope>
    <source>
        <strain evidence="2 3">DSM 43675</strain>
    </source>
</reference>
<accession>A0A7X0KXA3</accession>
<evidence type="ECO:0000256" key="1">
    <source>
        <dbReference type="SAM" id="Phobius"/>
    </source>
</evidence>
<evidence type="ECO:0000313" key="3">
    <source>
        <dbReference type="Proteomes" id="UP000546324"/>
    </source>
</evidence>
<feature type="transmembrane region" description="Helical" evidence="1">
    <location>
        <begin position="71"/>
        <end position="93"/>
    </location>
</feature>
<dbReference type="EMBL" id="JACHMQ010000001">
    <property type="protein sequence ID" value="MBB6393934.1"/>
    <property type="molecule type" value="Genomic_DNA"/>
</dbReference>
<evidence type="ECO:0008006" key="4">
    <source>
        <dbReference type="Google" id="ProtNLM"/>
    </source>
</evidence>
<keyword evidence="1" id="KW-0472">Membrane</keyword>
<dbReference type="Proteomes" id="UP000546324">
    <property type="component" value="Unassembled WGS sequence"/>
</dbReference>
<sequence>MLRNARAVVRRTHGHTVADAPRWAVVSAYAASLVVLPSCLWRIALGFGAPIGPLRGDMSDARGDVPAWVPMWGYTIFLSVLSEALAFLAVGLVSRWGEVVPRWVPGLAGRRIPVLAAAAPAGMGAAALTVGTLTALPGFNDFTAPDGTAVRLEGWRLILFAVSYGPLIAWGPLLAAATVAYCLRRRQRPSPTALTAP</sequence>